<dbReference type="PANTHER" id="PTHR13754">
    <property type="entry name" value="METALLO-BETA-LACTAMASE SUPERFAMILY PROTEIN"/>
    <property type="match status" value="1"/>
</dbReference>
<dbReference type="Gene3D" id="3.60.15.10">
    <property type="entry name" value="Ribonuclease Z/Hydroxyacylglutathione hydrolase-like"/>
    <property type="match status" value="1"/>
</dbReference>
<feature type="non-terminal residue" evidence="1">
    <location>
        <position position="1"/>
    </location>
</feature>
<dbReference type="PANTHER" id="PTHR13754:SF18">
    <property type="entry name" value="7,8-DIHYDROPTERIN-6-METHYL-4-(BETA-D-RIBOFURANOSYL)-AMINOBENZENE-5'-PHOSPHATE SYNTHASE"/>
    <property type="match status" value="1"/>
</dbReference>
<protein>
    <recommendedName>
        <fullName evidence="2">MBL fold metallo-hydrolase</fullName>
    </recommendedName>
</protein>
<gene>
    <name evidence="1" type="ORF">S01H1_43736</name>
</gene>
<dbReference type="GO" id="GO:0016740">
    <property type="term" value="F:transferase activity"/>
    <property type="evidence" value="ECO:0007669"/>
    <property type="project" value="TreeGrafter"/>
</dbReference>
<reference evidence="1" key="1">
    <citation type="journal article" date="2014" name="Front. Microbiol.">
        <title>High frequency of phylogenetically diverse reductive dehalogenase-homologous genes in deep subseafloor sedimentary metagenomes.</title>
        <authorList>
            <person name="Kawai M."/>
            <person name="Futagami T."/>
            <person name="Toyoda A."/>
            <person name="Takaki Y."/>
            <person name="Nishi S."/>
            <person name="Hori S."/>
            <person name="Arai W."/>
            <person name="Tsubouchi T."/>
            <person name="Morono Y."/>
            <person name="Uchiyama I."/>
            <person name="Ito T."/>
            <person name="Fujiyama A."/>
            <person name="Inagaki F."/>
            <person name="Takami H."/>
        </authorList>
    </citation>
    <scope>NUCLEOTIDE SEQUENCE</scope>
    <source>
        <strain evidence="1">Expedition CK06-06</strain>
    </source>
</reference>
<evidence type="ECO:0008006" key="2">
    <source>
        <dbReference type="Google" id="ProtNLM"/>
    </source>
</evidence>
<dbReference type="InterPro" id="IPR036866">
    <property type="entry name" value="RibonucZ/Hydroxyglut_hydro"/>
</dbReference>
<comment type="caution">
    <text evidence="1">The sequence shown here is derived from an EMBL/GenBank/DDBJ whole genome shotgun (WGS) entry which is preliminary data.</text>
</comment>
<evidence type="ECO:0000313" key="1">
    <source>
        <dbReference type="EMBL" id="GAG01892.1"/>
    </source>
</evidence>
<dbReference type="EMBL" id="BARS01027871">
    <property type="protein sequence ID" value="GAG01892.1"/>
    <property type="molecule type" value="Genomic_DNA"/>
</dbReference>
<name>X0URL5_9ZZZZ</name>
<organism evidence="1">
    <name type="scientific">marine sediment metagenome</name>
    <dbReference type="NCBI Taxonomy" id="412755"/>
    <lineage>
        <taxon>unclassified sequences</taxon>
        <taxon>metagenomes</taxon>
        <taxon>ecological metagenomes</taxon>
    </lineage>
</organism>
<proteinExistence type="predicted"/>
<dbReference type="InterPro" id="IPR052926">
    <property type="entry name" value="Metallo-beta-lactamase_dom"/>
</dbReference>
<dbReference type="AlphaFoldDB" id="X0URL5"/>
<sequence>GCSHAGICNIIDHAKQICKENKIYILLGGFHLFNNDITDKTIEFIKKQDIKYLYPAHCLNSYAFSEFKKIGGERIHTLQILNF</sequence>
<accession>X0URL5</accession>
<dbReference type="SUPFAM" id="SSF56281">
    <property type="entry name" value="Metallo-hydrolase/oxidoreductase"/>
    <property type="match status" value="1"/>
</dbReference>